<dbReference type="SUPFAM" id="SSF53850">
    <property type="entry name" value="Periplasmic binding protein-like II"/>
    <property type="match status" value="1"/>
</dbReference>
<dbReference type="RefSeq" id="WP_069694640.1">
    <property type="nucleotide sequence ID" value="NZ_CP043010.1"/>
</dbReference>
<evidence type="ECO:0000313" key="3">
    <source>
        <dbReference type="Proteomes" id="UP001163293"/>
    </source>
</evidence>
<protein>
    <submittedName>
        <fullName evidence="2">TAXI family TRAP transporter solute-binding subunit</fullName>
    </submittedName>
</protein>
<keyword evidence="3" id="KW-1185">Reference proteome</keyword>
<reference evidence="2" key="1">
    <citation type="submission" date="2022-07" db="EMBL/GenBank/DDBJ databases">
        <authorList>
            <person name="Wu T."/>
        </authorList>
    </citation>
    <scope>NUCLEOTIDE SEQUENCE</scope>
    <source>
        <strain evidence="2">SD-1</strain>
    </source>
</reference>
<feature type="signal peptide" evidence="1">
    <location>
        <begin position="1"/>
        <end position="30"/>
    </location>
</feature>
<sequence length="346" mass="34851">MARPLSRRTVLTSGLILGSAGLLMSSAACTPEPKPEKLTVAGGESGGFYLEFATLLAGLLQREGVAETAEPLVTGGSLENIRRVMSGEATFAVALADTAALPAPGPAAPGPSPAATGATPAAAGATLAAAGTTPAGTSLVALGKVYENYVHCIVRADSGIGTFADLAGKVVGVGEAGSGTSLTAPRIIASAVLEPAPQQVNLGLNQGLSALRGGSIDALFWSGGVPTAAIAATASVLGVRLLDLSRHIPALRTEHGDYYDRVLIPAGTYGDAPAIWTVGVANLLLCRSDLPDSLVRRTVRLLVERAQDLIPTSSTGVQFLSPETLINTAGVPLHPAAAAAYRSLHG</sequence>
<accession>A0AAX3EK61</accession>
<dbReference type="PROSITE" id="PS51257">
    <property type="entry name" value="PROKAR_LIPOPROTEIN"/>
    <property type="match status" value="1"/>
</dbReference>
<proteinExistence type="predicted"/>
<dbReference type="EMBL" id="CP101185">
    <property type="protein sequence ID" value="UYV98295.1"/>
    <property type="molecule type" value="Genomic_DNA"/>
</dbReference>
<evidence type="ECO:0000313" key="2">
    <source>
        <dbReference type="EMBL" id="UYV98295.1"/>
    </source>
</evidence>
<gene>
    <name evidence="2" type="ORF">NL394_03410</name>
</gene>
<keyword evidence="1" id="KW-0732">Signal</keyword>
<dbReference type="PANTHER" id="PTHR42941:SF1">
    <property type="entry name" value="SLL1037 PROTEIN"/>
    <property type="match status" value="1"/>
</dbReference>
<name>A0AAX3EK61_PAEUR</name>
<dbReference type="Proteomes" id="UP001163293">
    <property type="component" value="Chromosome"/>
</dbReference>
<feature type="chain" id="PRO_5043780082" evidence="1">
    <location>
        <begin position="31"/>
        <end position="346"/>
    </location>
</feature>
<dbReference type="NCBIfam" id="TIGR02122">
    <property type="entry name" value="TRAP_TAXI"/>
    <property type="match status" value="1"/>
</dbReference>
<organism evidence="2 3">
    <name type="scientific">Paenarthrobacter ureafaciens</name>
    <dbReference type="NCBI Taxonomy" id="37931"/>
    <lineage>
        <taxon>Bacteria</taxon>
        <taxon>Bacillati</taxon>
        <taxon>Actinomycetota</taxon>
        <taxon>Actinomycetes</taxon>
        <taxon>Micrococcales</taxon>
        <taxon>Micrococcaceae</taxon>
        <taxon>Paenarthrobacter</taxon>
    </lineage>
</organism>
<dbReference type="Gene3D" id="3.40.190.10">
    <property type="entry name" value="Periplasmic binding protein-like II"/>
    <property type="match status" value="2"/>
</dbReference>
<evidence type="ECO:0000256" key="1">
    <source>
        <dbReference type="SAM" id="SignalP"/>
    </source>
</evidence>
<dbReference type="InterPro" id="IPR011852">
    <property type="entry name" value="TRAP_TAXI"/>
</dbReference>
<dbReference type="PANTHER" id="PTHR42941">
    <property type="entry name" value="SLL1037 PROTEIN"/>
    <property type="match status" value="1"/>
</dbReference>
<dbReference type="Pfam" id="PF16868">
    <property type="entry name" value="NMT1_3"/>
    <property type="match status" value="1"/>
</dbReference>
<dbReference type="AlphaFoldDB" id="A0AAX3EK61"/>